<evidence type="ECO:0000313" key="1">
    <source>
        <dbReference type="EMBL" id="ESW24197.1"/>
    </source>
</evidence>
<reference evidence="2" key="1">
    <citation type="journal article" date="2014" name="Nat. Genet.">
        <title>A reference genome for common bean and genome-wide analysis of dual domestications.</title>
        <authorList>
            <person name="Schmutz J."/>
            <person name="McClean P.E."/>
            <person name="Mamidi S."/>
            <person name="Wu G.A."/>
            <person name="Cannon S.B."/>
            <person name="Grimwood J."/>
            <person name="Jenkins J."/>
            <person name="Shu S."/>
            <person name="Song Q."/>
            <person name="Chavarro C."/>
            <person name="Torres-Torres M."/>
            <person name="Geffroy V."/>
            <person name="Moghaddam S.M."/>
            <person name="Gao D."/>
            <person name="Abernathy B."/>
            <person name="Barry K."/>
            <person name="Blair M."/>
            <person name="Brick M.A."/>
            <person name="Chovatia M."/>
            <person name="Gepts P."/>
            <person name="Goodstein D.M."/>
            <person name="Gonzales M."/>
            <person name="Hellsten U."/>
            <person name="Hyten D.L."/>
            <person name="Jia G."/>
            <person name="Kelly J.D."/>
            <person name="Kudrna D."/>
            <person name="Lee R."/>
            <person name="Richard M.M."/>
            <person name="Miklas P.N."/>
            <person name="Osorno J.M."/>
            <person name="Rodrigues J."/>
            <person name="Thareau V."/>
            <person name="Urrea C.A."/>
            <person name="Wang M."/>
            <person name="Yu Y."/>
            <person name="Zhang M."/>
            <person name="Wing R.A."/>
            <person name="Cregan P.B."/>
            <person name="Rokhsar D.S."/>
            <person name="Jackson S.A."/>
        </authorList>
    </citation>
    <scope>NUCLEOTIDE SEQUENCE [LARGE SCALE GENOMIC DNA]</scope>
    <source>
        <strain evidence="2">cv. G19833</strain>
    </source>
</reference>
<accession>V7C221</accession>
<organism evidence="1 2">
    <name type="scientific">Phaseolus vulgaris</name>
    <name type="common">Kidney bean</name>
    <name type="synonym">French bean</name>
    <dbReference type="NCBI Taxonomy" id="3885"/>
    <lineage>
        <taxon>Eukaryota</taxon>
        <taxon>Viridiplantae</taxon>
        <taxon>Streptophyta</taxon>
        <taxon>Embryophyta</taxon>
        <taxon>Tracheophyta</taxon>
        <taxon>Spermatophyta</taxon>
        <taxon>Magnoliopsida</taxon>
        <taxon>eudicotyledons</taxon>
        <taxon>Gunneridae</taxon>
        <taxon>Pentapetalae</taxon>
        <taxon>rosids</taxon>
        <taxon>fabids</taxon>
        <taxon>Fabales</taxon>
        <taxon>Fabaceae</taxon>
        <taxon>Papilionoideae</taxon>
        <taxon>50 kb inversion clade</taxon>
        <taxon>NPAAA clade</taxon>
        <taxon>indigoferoid/millettioid clade</taxon>
        <taxon>Phaseoleae</taxon>
        <taxon>Phaseolus</taxon>
    </lineage>
</organism>
<keyword evidence="2" id="KW-1185">Reference proteome</keyword>
<dbReference type="EMBL" id="CM002291">
    <property type="protein sequence ID" value="ESW24197.1"/>
    <property type="molecule type" value="Genomic_DNA"/>
</dbReference>
<name>V7C221_PHAVU</name>
<dbReference type="AlphaFoldDB" id="V7C221"/>
<sequence>FWQESKSNSFSPFRYSIDCGSSLMAVPWRRSSSICTILSTISGNFLTFEQPVRTRVRRDFNLKQLGR</sequence>
<dbReference type="Proteomes" id="UP000000226">
    <property type="component" value="Chromosome 4"/>
</dbReference>
<feature type="non-terminal residue" evidence="1">
    <location>
        <position position="1"/>
    </location>
</feature>
<gene>
    <name evidence="1" type="ORF">PHAVU_004G110100g</name>
</gene>
<evidence type="ECO:0000313" key="2">
    <source>
        <dbReference type="Proteomes" id="UP000000226"/>
    </source>
</evidence>
<proteinExistence type="predicted"/>
<dbReference type="Gramene" id="ESW24197">
    <property type="protein sequence ID" value="ESW24197"/>
    <property type="gene ID" value="PHAVU_004G110100g"/>
</dbReference>
<protein>
    <submittedName>
        <fullName evidence="1">Uncharacterized protein</fullName>
    </submittedName>
</protein>